<dbReference type="EMBL" id="CP007513">
    <property type="protein sequence ID" value="AHX21979.1"/>
    <property type="molecule type" value="Genomic_DNA"/>
</dbReference>
<dbReference type="AlphaFoldDB" id="A0A9W3L1Z5"/>
<keyword evidence="2" id="KW-1185">Reference proteome</keyword>
<organism evidence="1 2">
    <name type="scientific">Bacillus bombysepticus str. Wang</name>
    <dbReference type="NCBI Taxonomy" id="1330043"/>
    <lineage>
        <taxon>Bacteria</taxon>
        <taxon>Bacillati</taxon>
        <taxon>Bacillota</taxon>
        <taxon>Bacilli</taxon>
        <taxon>Bacillales</taxon>
        <taxon>Bacillaceae</taxon>
        <taxon>Bacillus</taxon>
        <taxon>Bacillus cereus group</taxon>
    </lineage>
</organism>
<proteinExistence type="predicted"/>
<evidence type="ECO:0000313" key="2">
    <source>
        <dbReference type="Proteomes" id="UP000031778"/>
    </source>
</evidence>
<gene>
    <name evidence="1" type="ORF">CY96_29335</name>
</gene>
<keyword evidence="1" id="KW-0614">Plasmid</keyword>
<name>A0A9W3L1Z5_9BACI</name>
<evidence type="ECO:0000313" key="1">
    <source>
        <dbReference type="EMBL" id="AHX21979.1"/>
    </source>
</evidence>
<sequence length="129" mass="15311">MQNEKGELFYIENNQKRPFINTVAFRKFKFSIQDIIKVTQRSLDQFLDGPPIYPNVSNYTILPEGEVFIYHHNYFIRTDSMLHPIDKYILQKLYLLKNCIPISKSNLSYFKMGPPISSYPSYLAEKYLE</sequence>
<reference evidence="2" key="1">
    <citation type="submission" date="2014-03" db="EMBL/GenBank/DDBJ databases">
        <title>The Complete Genome Sequence of Bacillus bombyseptieus.</title>
        <authorList>
            <person name="Cheng T."/>
            <person name="Lin P."/>
            <person name="Jin S."/>
            <person name="Wu Y."/>
            <person name="Fu B."/>
            <person name="Long R."/>
            <person name="Liu D."/>
            <person name="Guo Y."/>
            <person name="Peng L."/>
            <person name="Xia Q."/>
        </authorList>
    </citation>
    <scope>NUCLEOTIDE SEQUENCE [LARGE SCALE GENOMIC DNA]</scope>
    <source>
        <strain evidence="2">wang</strain>
        <plasmid evidence="2">pBb</plasmid>
    </source>
</reference>
<protein>
    <submittedName>
        <fullName evidence="1">Uncharacterized protein</fullName>
    </submittedName>
</protein>
<geneLocation type="plasmid" evidence="1 2">
    <name>pBb</name>
</geneLocation>
<dbReference type="KEGG" id="bby:CY96_29335"/>
<accession>A0A9W3L1Z5</accession>
<dbReference type="Proteomes" id="UP000031778">
    <property type="component" value="Plasmid pBb"/>
</dbReference>